<protein>
    <submittedName>
        <fullName evidence="1">Uncharacterized protein</fullName>
    </submittedName>
</protein>
<dbReference type="EMBL" id="JAELXT010000006">
    <property type="protein sequence ID" value="MBJ6125417.1"/>
    <property type="molecule type" value="Genomic_DNA"/>
</dbReference>
<reference evidence="2" key="1">
    <citation type="submission" date="2020-12" db="EMBL/GenBank/DDBJ databases">
        <title>Hymenobacter sp.</title>
        <authorList>
            <person name="Kim M.K."/>
        </authorList>
    </citation>
    <scope>NUCLEOTIDE SEQUENCE [LARGE SCALE GENOMIC DNA]</scope>
    <source>
        <strain evidence="2">BT325</strain>
    </source>
</reference>
<proteinExistence type="predicted"/>
<name>A0ABS0XZD8_9HYPH</name>
<dbReference type="RefSeq" id="WP_199048252.1">
    <property type="nucleotide sequence ID" value="NZ_JAELXT010000006.1"/>
</dbReference>
<dbReference type="Proteomes" id="UP000620670">
    <property type="component" value="Unassembled WGS sequence"/>
</dbReference>
<gene>
    <name evidence="1" type="ORF">JAO75_08330</name>
</gene>
<evidence type="ECO:0000313" key="1">
    <source>
        <dbReference type="EMBL" id="MBJ6125417.1"/>
    </source>
</evidence>
<comment type="caution">
    <text evidence="1">The sequence shown here is derived from an EMBL/GenBank/DDBJ whole genome shotgun (WGS) entry which is preliminary data.</text>
</comment>
<organism evidence="1 2">
    <name type="scientific">Microvirga splendida</name>
    <dbReference type="NCBI Taxonomy" id="2795727"/>
    <lineage>
        <taxon>Bacteria</taxon>
        <taxon>Pseudomonadati</taxon>
        <taxon>Pseudomonadota</taxon>
        <taxon>Alphaproteobacteria</taxon>
        <taxon>Hyphomicrobiales</taxon>
        <taxon>Methylobacteriaceae</taxon>
        <taxon>Microvirga</taxon>
    </lineage>
</organism>
<accession>A0ABS0XZD8</accession>
<keyword evidence="2" id="KW-1185">Reference proteome</keyword>
<evidence type="ECO:0000313" key="2">
    <source>
        <dbReference type="Proteomes" id="UP000620670"/>
    </source>
</evidence>
<sequence>MDDTLLEQAIHPAAPPTNKGLSWRPMLIADGDELYLDGVCRGDVIRDRAG</sequence>